<dbReference type="GO" id="GO:0046354">
    <property type="term" value="P:mannan biosynthetic process"/>
    <property type="evidence" value="ECO:0007669"/>
    <property type="project" value="UniProtKB-ARBA"/>
</dbReference>
<proteinExistence type="inferred from homology"/>
<evidence type="ECO:0000256" key="8">
    <source>
        <dbReference type="ARBA" id="ARBA00022989"/>
    </source>
</evidence>
<dbReference type="GO" id="GO:0000033">
    <property type="term" value="F:alpha-1,3-mannosyltransferase activity"/>
    <property type="evidence" value="ECO:0007669"/>
    <property type="project" value="TreeGrafter"/>
</dbReference>
<dbReference type="Proteomes" id="UP000195602">
    <property type="component" value="Unassembled WGS sequence"/>
</dbReference>
<dbReference type="AlphaFoldDB" id="A0AA91Q1T6"/>
<comment type="similarity">
    <text evidence="3">Belongs to the MNN1/MNT family.</text>
</comment>
<gene>
    <name evidence="12" type="ORF">A9F13_05g03443</name>
</gene>
<keyword evidence="6" id="KW-0812">Transmembrane</keyword>
<dbReference type="Pfam" id="PF11051">
    <property type="entry name" value="Mannosyl_trans3"/>
    <property type="match status" value="1"/>
</dbReference>
<evidence type="ECO:0000256" key="9">
    <source>
        <dbReference type="ARBA" id="ARBA00023034"/>
    </source>
</evidence>
<keyword evidence="4" id="KW-0328">Glycosyltransferase</keyword>
<organism evidence="12 13">
    <name type="scientific">Clavispora lusitaniae</name>
    <name type="common">Candida lusitaniae</name>
    <dbReference type="NCBI Taxonomy" id="36911"/>
    <lineage>
        <taxon>Eukaryota</taxon>
        <taxon>Fungi</taxon>
        <taxon>Dikarya</taxon>
        <taxon>Ascomycota</taxon>
        <taxon>Saccharomycotina</taxon>
        <taxon>Pichiomycetes</taxon>
        <taxon>Metschnikowiaceae</taxon>
        <taxon>Clavispora</taxon>
    </lineage>
</organism>
<protein>
    <submittedName>
        <fullName evidence="12">Alpha-1,3-mannosyltransferase</fullName>
    </submittedName>
</protein>
<evidence type="ECO:0000256" key="3">
    <source>
        <dbReference type="ARBA" id="ARBA00009105"/>
    </source>
</evidence>
<dbReference type="EMBL" id="LYUB02000005">
    <property type="protein sequence ID" value="OVF09517.1"/>
    <property type="molecule type" value="Genomic_DNA"/>
</dbReference>
<evidence type="ECO:0000313" key="13">
    <source>
        <dbReference type="Proteomes" id="UP000195602"/>
    </source>
</evidence>
<evidence type="ECO:0000256" key="7">
    <source>
        <dbReference type="ARBA" id="ARBA00022968"/>
    </source>
</evidence>
<dbReference type="InterPro" id="IPR022751">
    <property type="entry name" value="Alpha_mannosyltransferase"/>
</dbReference>
<keyword evidence="7" id="KW-0735">Signal-anchor</keyword>
<keyword evidence="8" id="KW-1133">Transmembrane helix</keyword>
<keyword evidence="5" id="KW-0808">Transferase</keyword>
<evidence type="ECO:0000256" key="5">
    <source>
        <dbReference type="ARBA" id="ARBA00022679"/>
    </source>
</evidence>
<dbReference type="InterPro" id="IPR029044">
    <property type="entry name" value="Nucleotide-diphossugar_trans"/>
</dbReference>
<dbReference type="PANTHER" id="PTHR31392:SF1">
    <property type="entry name" value="ALPHA-1,3-MANNOSYLTRANSFERASE MNN1-RELATED"/>
    <property type="match status" value="1"/>
</dbReference>
<keyword evidence="9" id="KW-0333">Golgi apparatus</keyword>
<evidence type="ECO:0000313" key="12">
    <source>
        <dbReference type="EMBL" id="OVF09517.1"/>
    </source>
</evidence>
<dbReference type="GO" id="GO:0006493">
    <property type="term" value="P:protein O-linked glycosylation"/>
    <property type="evidence" value="ECO:0007669"/>
    <property type="project" value="TreeGrafter"/>
</dbReference>
<dbReference type="SUPFAM" id="SSF53448">
    <property type="entry name" value="Nucleotide-diphospho-sugar transferases"/>
    <property type="match status" value="1"/>
</dbReference>
<evidence type="ECO:0000256" key="10">
    <source>
        <dbReference type="ARBA" id="ARBA00023136"/>
    </source>
</evidence>
<evidence type="ECO:0000256" key="2">
    <source>
        <dbReference type="ARBA" id="ARBA00004922"/>
    </source>
</evidence>
<accession>A0AA91Q1T6</accession>
<dbReference type="GO" id="GO:0000139">
    <property type="term" value="C:Golgi membrane"/>
    <property type="evidence" value="ECO:0007669"/>
    <property type="project" value="UniProtKB-SubCell"/>
</dbReference>
<keyword evidence="11" id="KW-0325">Glycoprotein</keyword>
<dbReference type="Gene3D" id="3.90.550.10">
    <property type="entry name" value="Spore Coat Polysaccharide Biosynthesis Protein SpsA, Chain A"/>
    <property type="match status" value="1"/>
</dbReference>
<evidence type="ECO:0000256" key="6">
    <source>
        <dbReference type="ARBA" id="ARBA00022692"/>
    </source>
</evidence>
<dbReference type="KEGG" id="clus:A9F13_05g03443"/>
<dbReference type="PANTHER" id="PTHR31392">
    <property type="entry name" value="ALPHA-1,3-MANNOSYLTRANSFERASE MNN1-RELATED"/>
    <property type="match status" value="1"/>
</dbReference>
<evidence type="ECO:0000256" key="1">
    <source>
        <dbReference type="ARBA" id="ARBA00004323"/>
    </source>
</evidence>
<keyword evidence="10" id="KW-0472">Membrane</keyword>
<name>A0AA91Q1T6_CLALS</name>
<evidence type="ECO:0000256" key="4">
    <source>
        <dbReference type="ARBA" id="ARBA00022676"/>
    </source>
</evidence>
<evidence type="ECO:0000256" key="11">
    <source>
        <dbReference type="ARBA" id="ARBA00023180"/>
    </source>
</evidence>
<reference evidence="12 13" key="1">
    <citation type="submission" date="2017-04" db="EMBL/GenBank/DDBJ databases">
        <title>Draft genome of the yeast Clavispora lusitaniae type strain CBS 6936.</title>
        <authorList>
            <person name="Durrens P."/>
            <person name="Klopp C."/>
            <person name="Biteau N."/>
            <person name="Fitton-Ouhabi V."/>
            <person name="Dementhon K."/>
            <person name="Accoceberry I."/>
            <person name="Sherman D.J."/>
            <person name="Noel T."/>
        </authorList>
    </citation>
    <scope>NUCLEOTIDE SEQUENCE [LARGE SCALE GENOMIC DNA]</scope>
    <source>
        <strain evidence="12 13">CBS 6936</strain>
    </source>
</reference>
<comment type="caution">
    <text evidence="12">The sequence shown here is derived from an EMBL/GenBank/DDBJ whole genome shotgun (WGS) entry which is preliminary data.</text>
</comment>
<sequence>MKVKTRTILVAPFLLVAYLLWASGRRFSFQNLSSDHILALSEPLAPDSSLALKCSSYFHTIENRAGAGPSTSRFLSLDKIRNHIDHLRVYLRCFVENDIVDETEERFSRQLLPMFSQKVPLMSERGGWSSMEDHPGSFWRNYLRSAHGKGIVVSLGESDAANAARLVNVLKAVGNELPIQFVHEKALSADAKHLIFNASLAQDSVFSQKISFIDVRPAIEKGFGAAFKGYNSKWFAALFTTFEHMILMDADVVPFVKPSELFETEEYLAKGAFFFRDRELSEAISASKFAFLRSLLPESSHFNFSVDPEMLNNNFFNYHAKHVMESGMVLMHRPSHISGLLISLSLQYWHKTGKIMYGDKDLFWLGQLISGNSRFHFNENAAAAIGSLENGLLCSAQLGHLDKNFKLLWTNGGLSLCKRNTWLFDFFRHSFLRAKFQNSIGKMKAAYSSGIKISQCVLPASIKQLNGEKSSNLRCNFNKNYSYGCGGIFYCAKSEDGGRVIDFSTEEKKWYNWIVSVWSEETNNAQGING</sequence>
<comment type="pathway">
    <text evidence="2">Protein modification; protein glycosylation.</text>
</comment>
<comment type="subcellular location">
    <subcellularLocation>
        <location evidence="1">Golgi apparatus membrane</location>
        <topology evidence="1">Single-pass type II membrane protein</topology>
    </subcellularLocation>
</comment>